<reference evidence="5 6" key="1">
    <citation type="journal article" date="2008" name="Int. J. Syst. Evol. Microbiol.">
        <title>Description of Roseateles aquatilis sp. nov. and Roseateles terrae sp. nov., in the class Betaproteobacteria, and emended description of the genus Roseateles.</title>
        <authorList>
            <person name="Gomila M."/>
            <person name="Bowien B."/>
            <person name="Falsen E."/>
            <person name="Moore E.R."/>
            <person name="Lalucat J."/>
        </authorList>
    </citation>
    <scope>NUCLEOTIDE SEQUENCE [LARGE SCALE GENOMIC DNA]</scope>
    <source>
        <strain evidence="5 6">CCUG 48205</strain>
    </source>
</reference>
<organism evidence="5 6">
    <name type="scientific">Roseateles aquatilis</name>
    <dbReference type="NCBI Taxonomy" id="431061"/>
    <lineage>
        <taxon>Bacteria</taxon>
        <taxon>Pseudomonadati</taxon>
        <taxon>Pseudomonadota</taxon>
        <taxon>Betaproteobacteria</taxon>
        <taxon>Burkholderiales</taxon>
        <taxon>Sphaerotilaceae</taxon>
        <taxon>Roseateles</taxon>
    </lineage>
</organism>
<dbReference type="GO" id="GO:0005576">
    <property type="term" value="C:extracellular region"/>
    <property type="evidence" value="ECO:0007669"/>
    <property type="project" value="UniProtKB-SubCell"/>
</dbReference>
<dbReference type="InterPro" id="IPR013783">
    <property type="entry name" value="Ig-like_fold"/>
</dbReference>
<evidence type="ECO:0000256" key="1">
    <source>
        <dbReference type="ARBA" id="ARBA00004613"/>
    </source>
</evidence>
<comment type="subcellular location">
    <subcellularLocation>
        <location evidence="1">Secreted</location>
    </subcellularLocation>
</comment>
<sequence length="1913" mass="189300">MRAQRMTGHDRIAPGALPRFIATGLRWTARAGVAALAAGTLAVWAQTEVEIQPPNLSGPIAGSLSGQPGVSSSGAASYSVSLTLPPGTAGMAPTLSLDYSSQSGMSSLGMGWRLDGLSQITRCPKTIVQDGVRRGVTLTAEDQFCLDGQRLLMVAGSGTHGAAAEYRVQIDGQSKIQSFGSDTAKGPDYFEVRGKKGLIFTYGKTVDATIEAQGTNRPVLTWALSRVMDRRGNYYDVRYAKSNTATLGEVYPDRILYTGHLDQGGGGGNVAPYNAVRFAYEDRPDLQLGFVAGSRVTGSRRMTKVQTFVGTDANGDGGSPAREYRIGYVTNPTNGRSLVDRITDCDGYGNCLPATTFTWTVPDSANNTGAAPGSGNWGGPQVAITALQLDGDRSTQVKSQVIMGDFNGDGRIDLMRGDGSNWQVCLSTGSGFDCSNWMASSVLTRDVVSGDFNGDGKTDIAVYPKVDGPGNWTVCLSTGTGFNCSLWAGYGANNLYANGQTSGALVGDFNGDGRDDIAIAGPNGDNERMCWSTGSGFQGGTCQTYPGSFLFMYYAKLLSEESVQAFQTGQMAVDIDGDGRADIIQYVGNRRNNPTIYPKGGWMGIRATDTGFVAFSASSTGQMLLDGVTSPGNSRTADITGDPYGGLSDVVNGYITDNTNPARMEICRSNGLTLMNCQALPGAGTATGPVMYVRDIDGDGRPDVIAGGQVCQLNLVAYGANNADQYSLSCAPRAAGTGNVDTGSALVSYAGDFNGDGRGDGATYIMTSNSTGYWSVRLSGHVGFADLLDTVTNGVGQPTRFTYKRQSDPSIYTSGAAVTYPKRNLVGGGGALVSSMLTGNGMGGWLTTDYQYEAARADQSGRGSLGFEKRRVIDRTKNITAQTTVSQDFPTIGMPLETRSTQANGTVLSLSTVSYASLATTAGAVCPYPQASTLQTRDLDGTLIATTTSAVNSGGIDGYCNVTDASETVSGTDGTSFSTRTVTSYLNNTASWLIGLPTSSSVTKTAVQPYADANSLALTSCAASTPSGSAATFSCTLANRGPAAATSIAYASGAGTTVSGPSSCAPQTTNCGAVTVTTSSAGGDYVGQVTATPSTLGAATSANYALKVLQLPALTLSQCSGTAPGTGAGVFSCRLGNSGTGAGTGIAYQAGSGVTVAGPTSCAAATADCGGVTVTTAAGAGTYAGTLSATPGNGGSGASTGYSLTVNTPPTLALTNCASSATSTAAGTMSCTLSNSGQTAAAAVTYAAGAGVTVGGPGNCAAGSGNCGTVTLTTSGSPGAYAGTLTATPSPSGGAASAGYSLTVNTPTSLTLSNCSSSAASTSGATMTCTLGNGGQTAASGITYGTGSGASASGPTTCAANTGNCGTVTVTTSGSPGVYSGTLSVSPASGGSGTSTTYSLTVNTGPQLALANCSSSSASTSAGTFSCTLVNNGQTAASSVAYAAGGGVSIAGPASCAASSGNCGTVTVTTSGSPSVYTGTLTATPTPGGTAGSAGYSLTVYTPPALSLSSCSSSVPTTAAATMTCTLGNSGQTEASGIGYGAGSGVSVGGPSSCAAGAGNCGTVTVTTAAGAGTYGGTLSASPGNGGSGASVGYSLTVNTPPALALASCSSTAPSGSAGSMSCALANNGQTTASGVSYGAGSGVSVSGPSNCVAGSNCGTVTVTSSASPGTYAGTLSASPTNGGSGASAGYSLTVYTPPSLRFAGCSSTSNSTAAGTLTCTLANDGQSGTSLGYASGAGTTVSGPGFCAGSSANCGTVVLTTSTTPGDYLGQLAVNALSGGTGVGTGYSLRVYSNGTQLTASPMTLDWSTVTGGGSTKTMTIQNTGLAPATLSWTTAYTAGSIGMGGYAVTPAQSTCTSGQTLDIGQSCTVAWTLTTQCSAKGQRTMQMKINGGTSQVTATLTANVQRTTTCN</sequence>
<evidence type="ECO:0008006" key="7">
    <source>
        <dbReference type="Google" id="ProtNLM"/>
    </source>
</evidence>
<dbReference type="Gene3D" id="2.60.40.10">
    <property type="entry name" value="Immunoglobulins"/>
    <property type="match status" value="1"/>
</dbReference>
<evidence type="ECO:0000313" key="6">
    <source>
        <dbReference type="Proteomes" id="UP000197468"/>
    </source>
</evidence>
<dbReference type="EMBL" id="NIOF01000005">
    <property type="protein sequence ID" value="OWQ90222.1"/>
    <property type="molecule type" value="Genomic_DNA"/>
</dbReference>
<keyword evidence="2" id="KW-0964">Secreted</keyword>
<keyword evidence="4" id="KW-0843">Virulence</keyword>
<dbReference type="Pfam" id="PF13517">
    <property type="entry name" value="FG-GAP_3"/>
    <property type="match status" value="1"/>
</dbReference>
<dbReference type="Pfam" id="PF03534">
    <property type="entry name" value="SpvB"/>
    <property type="match status" value="1"/>
</dbReference>
<comment type="caution">
    <text evidence="5">The sequence shown here is derived from an EMBL/GenBank/DDBJ whole genome shotgun (WGS) entry which is preliminary data.</text>
</comment>
<evidence type="ECO:0000313" key="5">
    <source>
        <dbReference type="EMBL" id="OWQ90222.1"/>
    </source>
</evidence>
<dbReference type="SUPFAM" id="SSF69318">
    <property type="entry name" value="Integrin alpha N-terminal domain"/>
    <property type="match status" value="1"/>
</dbReference>
<dbReference type="GO" id="GO:0005737">
    <property type="term" value="C:cytoplasm"/>
    <property type="evidence" value="ECO:0007669"/>
    <property type="project" value="InterPro"/>
</dbReference>
<dbReference type="Proteomes" id="UP000197468">
    <property type="component" value="Unassembled WGS sequence"/>
</dbReference>
<dbReference type="InterPro" id="IPR013517">
    <property type="entry name" value="FG-GAP"/>
</dbReference>
<keyword evidence="6" id="KW-1185">Reference proteome</keyword>
<proteinExistence type="predicted"/>
<accession>A0A246JC31</accession>
<dbReference type="InterPro" id="IPR003284">
    <property type="entry name" value="Sal_SpvB"/>
</dbReference>
<evidence type="ECO:0000256" key="3">
    <source>
        <dbReference type="ARBA" id="ARBA00022729"/>
    </source>
</evidence>
<evidence type="ECO:0000256" key="2">
    <source>
        <dbReference type="ARBA" id="ARBA00022525"/>
    </source>
</evidence>
<gene>
    <name evidence="5" type="ORF">CDN99_12650</name>
</gene>
<dbReference type="Gene3D" id="2.40.128.340">
    <property type="match status" value="1"/>
</dbReference>
<name>A0A246JC31_9BURK</name>
<evidence type="ECO:0000256" key="4">
    <source>
        <dbReference type="ARBA" id="ARBA00023026"/>
    </source>
</evidence>
<keyword evidence="3" id="KW-0732">Signal</keyword>
<protein>
    <recommendedName>
        <fullName evidence="7">Insecticide toxin TcdB middle/N-terminal domain-containing protein</fullName>
    </recommendedName>
</protein>
<dbReference type="InterPro" id="IPR028994">
    <property type="entry name" value="Integrin_alpha_N"/>
</dbReference>